<evidence type="ECO:0000313" key="4">
    <source>
        <dbReference type="Proteomes" id="UP001017257"/>
    </source>
</evidence>
<feature type="coiled-coil region" evidence="1">
    <location>
        <begin position="579"/>
        <end position="610"/>
    </location>
</feature>
<keyword evidence="3" id="KW-0614">Plasmid</keyword>
<evidence type="ECO:0000256" key="2">
    <source>
        <dbReference type="SAM" id="MobiDB-lite"/>
    </source>
</evidence>
<keyword evidence="4" id="KW-1185">Reference proteome</keyword>
<dbReference type="EMBL" id="CP102848">
    <property type="protein sequence ID" value="UVF22859.1"/>
    <property type="molecule type" value="Genomic_DNA"/>
</dbReference>
<proteinExistence type="predicted"/>
<protein>
    <submittedName>
        <fullName evidence="3">Uncharacterized protein</fullName>
    </submittedName>
</protein>
<keyword evidence="1" id="KW-0175">Coiled coil</keyword>
<name>A0ABY5S101_9HYPH</name>
<evidence type="ECO:0000256" key="1">
    <source>
        <dbReference type="SAM" id="Coils"/>
    </source>
</evidence>
<dbReference type="Proteomes" id="UP001017257">
    <property type="component" value="Plasmid pR24_3"/>
</dbReference>
<sequence>MPNPLSEFGVSDIDYAMSVGMTMGEAMHEGLVGMGLIAATALNRAQNPSTYLSRSAALGDVFSAPFDAETMVDATLKGRSLPAAGRQFSPTFNKDIRGASPAGFQNFKSGLQAALKSAYDPTFSPALGIRQDSYMRAQKAVEVAVKARDLGIDLGLGVEHFSAPGFEKDAGVGRNRSRFGGHSLSPTGGWPAGVTAPTSKDFASRFAAAAALTGVDIPDDMVPDITAHVSRGDIMAAASIVQREAQNYLSKDLGQDVMPGLNYSDLVQPTGLRAVDVPDVTGRLGIDPPGALGFAENFGITPTDQFGPVTPADPIGRIEASSIPNISPASAGFSLEDFSPSAPASPNFSGVDIGSYPDITAGLYSNPLDSFTPVDAAPVDFSGVRQGMTEQQAIDRMGLTDQRPSTNIEVRHGSRSYGEDIDKAIEDRDIDAASWDRFANQNYDAFGSVLGLSVPERQASFPEAPYVSMNQPYDLYGEFAPASSITAGILHDDLAGFTAPTPATPDFSDLQTPAQPSGFSAGVGEGPWGVTPDFDAPSLAARNALDRFEGAMAVRNTTAPDMTNEAIAGRMNADLGRVSEKEQQAYERAMSEYNREKAQYDRDLAAYNAATKSFSATPSGFNTDIASLEAPVASGLNSFGLSGFTNPTTGTAVGPAMAPARLSRPTPPTRPSAPVASAPVAAVRSAPTSGAPEGWNPGVGPDGWGGYTTGVGGLAGLDLDNFGKSYENYMNEMASVSPTTTSSIGPFGWNDKTGLTIGGYASPVDAIKDGLGFSTKPDTSFMDAMANPDIAKGYHPGFMDKMSSSLTSGWSTPGLIGGALGLVTGGPMGAFMGYQTGKFGGQAFNAIGDLFGGNTGFGDMLGGIFGGPAAGWDNWDAATMGYGPGYNSRGERSPTGEDRSGNATVGDGSFSEAAGYNSNSPQGIL</sequence>
<reference evidence="3" key="1">
    <citation type="submission" date="2022-08" db="EMBL/GenBank/DDBJ databases">
        <title>Microvirga terrae sp. nov., isolated from soil.</title>
        <authorList>
            <person name="Kim K.H."/>
            <person name="Seo Y.L."/>
            <person name="Kim J.M."/>
            <person name="Lee J.K."/>
            <person name="Han D.M."/>
            <person name="Jeon C.O."/>
        </authorList>
    </citation>
    <scope>NUCLEOTIDE SEQUENCE</scope>
    <source>
        <strain evidence="3">R24</strain>
        <plasmid evidence="3">pR24_3</plasmid>
    </source>
</reference>
<gene>
    <name evidence="3" type="ORF">HPT29_028585</name>
</gene>
<feature type="compositionally biased region" description="Polar residues" evidence="2">
    <location>
        <begin position="916"/>
        <end position="925"/>
    </location>
</feature>
<feature type="region of interest" description="Disordered" evidence="2">
    <location>
        <begin position="886"/>
        <end position="925"/>
    </location>
</feature>
<geneLocation type="plasmid" evidence="3 4">
    <name>pR24_3</name>
</geneLocation>
<accession>A0ABY5S101</accession>
<evidence type="ECO:0000313" key="3">
    <source>
        <dbReference type="EMBL" id="UVF22859.1"/>
    </source>
</evidence>
<organism evidence="3 4">
    <name type="scientific">Microvirga terrae</name>
    <dbReference type="NCBI Taxonomy" id="2740529"/>
    <lineage>
        <taxon>Bacteria</taxon>
        <taxon>Pseudomonadati</taxon>
        <taxon>Pseudomonadota</taxon>
        <taxon>Alphaproteobacteria</taxon>
        <taxon>Hyphomicrobiales</taxon>
        <taxon>Methylobacteriaceae</taxon>
        <taxon>Microvirga</taxon>
    </lineage>
</organism>
<dbReference type="RefSeq" id="WP_173946240.1">
    <property type="nucleotide sequence ID" value="NZ_CP102848.1"/>
</dbReference>
<dbReference type="Gene3D" id="6.10.250.2200">
    <property type="match status" value="1"/>
</dbReference>
<feature type="compositionally biased region" description="Basic and acidic residues" evidence="2">
    <location>
        <begin position="889"/>
        <end position="900"/>
    </location>
</feature>